<dbReference type="Gene3D" id="3.40.190.10">
    <property type="entry name" value="Periplasmic binding protein-like II"/>
    <property type="match status" value="2"/>
</dbReference>
<evidence type="ECO:0000256" key="2">
    <source>
        <dbReference type="ARBA" id="ARBA00022679"/>
    </source>
</evidence>
<dbReference type="InterPro" id="IPR001086">
    <property type="entry name" value="Preph_deHydtase"/>
</dbReference>
<dbReference type="NCBIfam" id="NF006421">
    <property type="entry name" value="PRK08673.1"/>
    <property type="match status" value="1"/>
</dbReference>
<dbReference type="SUPFAM" id="SSF53850">
    <property type="entry name" value="Periplasmic binding protein-like II"/>
    <property type="match status" value="1"/>
</dbReference>
<gene>
    <name evidence="7" type="primary">aroF</name>
    <name evidence="7" type="ORF">Poly30_14650</name>
</gene>
<dbReference type="InterPro" id="IPR006268">
    <property type="entry name" value="DAHP_syn_2"/>
</dbReference>
<dbReference type="GO" id="GO:0009094">
    <property type="term" value="P:L-phenylalanine biosynthetic process"/>
    <property type="evidence" value="ECO:0007669"/>
    <property type="project" value="UniProtKB-UniPathway"/>
</dbReference>
<dbReference type="Pfam" id="PF00793">
    <property type="entry name" value="DAHP_synth_1"/>
    <property type="match status" value="1"/>
</dbReference>
<protein>
    <recommendedName>
        <fullName evidence="1">chorismate mutase</fullName>
        <ecNumber evidence="1">5.4.99.5</ecNumber>
    </recommendedName>
</protein>
<dbReference type="GO" id="GO:0004106">
    <property type="term" value="F:chorismate mutase activity"/>
    <property type="evidence" value="ECO:0007669"/>
    <property type="project" value="UniProtKB-EC"/>
</dbReference>
<dbReference type="PANTHER" id="PTHR43018">
    <property type="entry name" value="PHOSPHO-2-DEHYDRO-3-DEOXYHEPTONATE ALDOLASE"/>
    <property type="match status" value="1"/>
</dbReference>
<dbReference type="SMART" id="SM00830">
    <property type="entry name" value="CM_2"/>
    <property type="match status" value="1"/>
</dbReference>
<dbReference type="GO" id="GO:0016832">
    <property type="term" value="F:aldehyde-lyase activity"/>
    <property type="evidence" value="ECO:0007669"/>
    <property type="project" value="InterPro"/>
</dbReference>
<keyword evidence="8" id="KW-1185">Reference proteome</keyword>
<dbReference type="InterPro" id="IPR052899">
    <property type="entry name" value="Class-I_DAHP_synthase"/>
</dbReference>
<dbReference type="EMBL" id="CP036434">
    <property type="protein sequence ID" value="QDV05962.1"/>
    <property type="molecule type" value="Genomic_DNA"/>
</dbReference>
<dbReference type="Proteomes" id="UP000320390">
    <property type="component" value="Chromosome"/>
</dbReference>
<dbReference type="GO" id="GO:0016740">
    <property type="term" value="F:transferase activity"/>
    <property type="evidence" value="ECO:0007669"/>
    <property type="project" value="UniProtKB-KW"/>
</dbReference>
<keyword evidence="2 7" id="KW-0808">Transferase</keyword>
<dbReference type="InterPro" id="IPR002701">
    <property type="entry name" value="CM_II_prokaryot"/>
</dbReference>
<reference evidence="7 8" key="1">
    <citation type="submission" date="2019-02" db="EMBL/GenBank/DDBJ databases">
        <title>Deep-cultivation of Planctomycetes and their phenomic and genomic characterization uncovers novel biology.</title>
        <authorList>
            <person name="Wiegand S."/>
            <person name="Jogler M."/>
            <person name="Boedeker C."/>
            <person name="Pinto D."/>
            <person name="Vollmers J."/>
            <person name="Rivas-Marin E."/>
            <person name="Kohn T."/>
            <person name="Peeters S.H."/>
            <person name="Heuer A."/>
            <person name="Rast P."/>
            <person name="Oberbeckmann S."/>
            <person name="Bunk B."/>
            <person name="Jeske O."/>
            <person name="Meyerdierks A."/>
            <person name="Storesund J.E."/>
            <person name="Kallscheuer N."/>
            <person name="Luecker S."/>
            <person name="Lage O.M."/>
            <person name="Pohl T."/>
            <person name="Merkel B.J."/>
            <person name="Hornburger P."/>
            <person name="Mueller R.-W."/>
            <person name="Bruemmer F."/>
            <person name="Labrenz M."/>
            <person name="Spormann A.M."/>
            <person name="Op den Camp H."/>
            <person name="Overmann J."/>
            <person name="Amann R."/>
            <person name="Jetten M.S.M."/>
            <person name="Mascher T."/>
            <person name="Medema M.H."/>
            <person name="Devos D.P."/>
            <person name="Kaster A.-K."/>
            <person name="Ovreas L."/>
            <person name="Rohde M."/>
            <person name="Galperin M.Y."/>
            <person name="Jogler C."/>
        </authorList>
    </citation>
    <scope>NUCLEOTIDE SEQUENCE [LARGE SCALE GENOMIC DNA]</scope>
    <source>
        <strain evidence="7 8">Poly30</strain>
    </source>
</reference>
<accession>A0A518EPF4</accession>
<dbReference type="EC" id="5.4.99.5" evidence="1"/>
<evidence type="ECO:0000259" key="5">
    <source>
        <dbReference type="PROSITE" id="PS51171"/>
    </source>
</evidence>
<proteinExistence type="predicted"/>
<dbReference type="PANTHER" id="PTHR43018:SF1">
    <property type="entry name" value="PROTEIN AROA(G)"/>
    <property type="match status" value="1"/>
</dbReference>
<dbReference type="InterPro" id="IPR036979">
    <property type="entry name" value="CM_dom_sf"/>
</dbReference>
<evidence type="ECO:0000313" key="8">
    <source>
        <dbReference type="Proteomes" id="UP000320390"/>
    </source>
</evidence>
<dbReference type="Pfam" id="PF01817">
    <property type="entry name" value="CM_2"/>
    <property type="match status" value="1"/>
</dbReference>
<feature type="region of interest" description="Disordered" evidence="3">
    <location>
        <begin position="1"/>
        <end position="25"/>
    </location>
</feature>
<dbReference type="InterPro" id="IPR036263">
    <property type="entry name" value="Chorismate_II_sf"/>
</dbReference>
<dbReference type="Gene3D" id="3.20.20.70">
    <property type="entry name" value="Aldolase class I"/>
    <property type="match status" value="1"/>
</dbReference>
<dbReference type="Gene3D" id="3.30.70.260">
    <property type="match status" value="1"/>
</dbReference>
<dbReference type="PROSITE" id="PS51171">
    <property type="entry name" value="PREPHENATE_DEHYDR_3"/>
    <property type="match status" value="1"/>
</dbReference>
<dbReference type="Pfam" id="PF00800">
    <property type="entry name" value="PDT"/>
    <property type="match status" value="1"/>
</dbReference>
<sequence length="678" mass="72116">MDATDSPLDGAAVTDSTPPSLSETRRQIDEADRALVAALRARLDAVRRIGAAKEASGTALVDRSREAEVAGRWTALAEEAGLNPHAAGRVLREVLHWSKREQELEWQVNAPTRVRVAYQGARAANGDLAARQLMGLRRTPVDTVGLSTFDAVIAALQAGDVDYAFVPVENSIVGSIEAVNSLLLQSQLHVVDEEKWDVEHVLAAREGATLAGLRRALSHPVALRQCRGTLVDSLALESVEVWDTAGAAEIVAASDDLTQAAVCPRGAAEANGLVVLRDDVSDHPGNWTRFLLLGTRPEKNAAGVPSRTTLSFVADHGVGSLARCLAAFESEGINLTRLSSHVLAGRPGQYGFLVDLEGHVEDEPVGRALVAMRAASRQLTILGSYPDRSRGREMPIMKVRQKNAEPPVRHAHALPTAIFSGRRQLAGVHLDATRFVLIAGPSAVESAAQVEAAATMVREVGGSLLRGGAFQPRTSTDSFQGLGMEGVNLLASAGRRHGLPVVTEVLHANVLDAIAARADVLQIGAHNMQNFELLRALGRIDRPVLLKRGMSATIDEWLHAAETILAAGNHQVVLCEHGIRTFETSTRATLDLAAIAIVKERTNLPVIVDPSHAAGRRELVVPLALAAAAAGADGLIVECHPDPENALCDREQALTRDDMLRLVDGLGPILAGQGRTLA</sequence>
<evidence type="ECO:0000256" key="1">
    <source>
        <dbReference type="ARBA" id="ARBA00012404"/>
    </source>
</evidence>
<dbReference type="GO" id="GO:0004664">
    <property type="term" value="F:prephenate dehydratase activity"/>
    <property type="evidence" value="ECO:0007669"/>
    <property type="project" value="InterPro"/>
</dbReference>
<evidence type="ECO:0000259" key="4">
    <source>
        <dbReference type="PROSITE" id="PS51168"/>
    </source>
</evidence>
<organism evidence="7 8">
    <name type="scientific">Saltatorellus ferox</name>
    <dbReference type="NCBI Taxonomy" id="2528018"/>
    <lineage>
        <taxon>Bacteria</taxon>
        <taxon>Pseudomonadati</taxon>
        <taxon>Planctomycetota</taxon>
        <taxon>Planctomycetia</taxon>
        <taxon>Planctomycetia incertae sedis</taxon>
        <taxon>Saltatorellus</taxon>
    </lineage>
</organism>
<dbReference type="NCBIfam" id="NF009239">
    <property type="entry name" value="PRK12595.1"/>
    <property type="match status" value="1"/>
</dbReference>
<dbReference type="SUPFAM" id="SSF48600">
    <property type="entry name" value="Chorismate mutase II"/>
    <property type="match status" value="1"/>
</dbReference>
<evidence type="ECO:0000256" key="3">
    <source>
        <dbReference type="SAM" id="MobiDB-lite"/>
    </source>
</evidence>
<dbReference type="SUPFAM" id="SSF55021">
    <property type="entry name" value="ACT-like"/>
    <property type="match status" value="1"/>
</dbReference>
<evidence type="ECO:0000313" key="7">
    <source>
        <dbReference type="EMBL" id="QDV05962.1"/>
    </source>
</evidence>
<feature type="domain" description="Chorismate mutase" evidence="4">
    <location>
        <begin position="15"/>
        <end position="106"/>
    </location>
</feature>
<dbReference type="NCBIfam" id="TIGR01361">
    <property type="entry name" value="DAHP_synth_Bsub"/>
    <property type="match status" value="1"/>
</dbReference>
<dbReference type="InterPro" id="IPR006218">
    <property type="entry name" value="DAHP1/KDSA"/>
</dbReference>
<dbReference type="InterPro" id="IPR002912">
    <property type="entry name" value="ACT_dom"/>
</dbReference>
<dbReference type="CDD" id="cd13631">
    <property type="entry name" value="PBP2_Ct-PDT_like"/>
    <property type="match status" value="1"/>
</dbReference>
<name>A0A518EPF4_9BACT</name>
<dbReference type="SUPFAM" id="SSF51569">
    <property type="entry name" value="Aldolase"/>
    <property type="match status" value="1"/>
</dbReference>
<dbReference type="RefSeq" id="WP_419191071.1">
    <property type="nucleotide sequence ID" value="NZ_CP036434.1"/>
</dbReference>
<dbReference type="PROSITE" id="PS51168">
    <property type="entry name" value="CHORISMATE_MUT_2"/>
    <property type="match status" value="1"/>
</dbReference>
<dbReference type="Gene3D" id="1.20.59.10">
    <property type="entry name" value="Chorismate mutase"/>
    <property type="match status" value="1"/>
</dbReference>
<feature type="domain" description="ACT" evidence="6">
    <location>
        <begin position="309"/>
        <end position="386"/>
    </location>
</feature>
<dbReference type="CDD" id="cd04905">
    <property type="entry name" value="ACT_CM-PDT"/>
    <property type="match status" value="1"/>
</dbReference>
<dbReference type="PROSITE" id="PS51671">
    <property type="entry name" value="ACT"/>
    <property type="match status" value="1"/>
</dbReference>
<dbReference type="AlphaFoldDB" id="A0A518EPF4"/>
<dbReference type="GO" id="GO:0046417">
    <property type="term" value="P:chorismate metabolic process"/>
    <property type="evidence" value="ECO:0007669"/>
    <property type="project" value="InterPro"/>
</dbReference>
<evidence type="ECO:0000259" key="6">
    <source>
        <dbReference type="PROSITE" id="PS51671"/>
    </source>
</evidence>
<dbReference type="InterPro" id="IPR045865">
    <property type="entry name" value="ACT-like_dom_sf"/>
</dbReference>
<dbReference type="InterPro" id="IPR013785">
    <property type="entry name" value="Aldolase_TIM"/>
</dbReference>
<dbReference type="UniPathway" id="UPA00121">
    <property type="reaction ID" value="UER00345"/>
</dbReference>
<feature type="domain" description="Prephenate dehydratase" evidence="5">
    <location>
        <begin position="115"/>
        <end position="295"/>
    </location>
</feature>